<feature type="compositionally biased region" description="Basic residues" evidence="1">
    <location>
        <begin position="100"/>
        <end position="111"/>
    </location>
</feature>
<feature type="domain" description="Ubiquitin-like" evidence="2">
    <location>
        <begin position="368"/>
        <end position="440"/>
    </location>
</feature>
<keyword evidence="4" id="KW-1185">Reference proteome</keyword>
<sequence length="440" mass="49291">MADSDPSGSAAPPKKRSIFKKAAWQSEVKAEGSKDKDIFSHSNEYQDIVADEERQKKEERATRDAERRRKHDGDGERKRRRISIEDEGIQMPSSGSGESHRRRTERNHRSRTPLSPVLGAPIDSLSSRYDDLTRSLDSGSPVTGRSMPIELSDSDLDSDVASMSLAKKSRPPILSNDAPPPSDDLEEIEDPRFAELAARARARQITKGSSSESKIDSHSSVTPVVQLLIESMVPNAADILVKIRINDSLGKPLAAWCKARGFDKQMADSVFLTWKGNKLLNTTTVQRLGVSVNPKDPSILHVQGDSNIYTDKDPPKIHLRAFTHETYRQWKREQAAEEEEQQRRKASFAAPNEDEDPSPPPEPEPQKIRVKLKAKGKDEFGLSVNPDTLFCHVASAYKKKHRIPEEQPVSLFFDGARLKPMESIADSEIEDMDTIEVHFK</sequence>
<feature type="compositionally biased region" description="Basic and acidic residues" evidence="1">
    <location>
        <begin position="51"/>
        <end position="77"/>
    </location>
</feature>
<feature type="compositionally biased region" description="Basic and acidic residues" evidence="1">
    <location>
        <begin position="28"/>
        <end position="39"/>
    </location>
</feature>
<feature type="region of interest" description="Disordered" evidence="1">
    <location>
        <begin position="331"/>
        <end position="366"/>
    </location>
</feature>
<gene>
    <name evidence="3" type="ORF">EJ04DRAFT_266879</name>
</gene>
<evidence type="ECO:0000313" key="4">
    <source>
        <dbReference type="Proteomes" id="UP000799444"/>
    </source>
</evidence>
<comment type="caution">
    <text evidence="3">The sequence shown here is derived from an EMBL/GenBank/DDBJ whole genome shotgun (WGS) entry which is preliminary data.</text>
</comment>
<evidence type="ECO:0000259" key="2">
    <source>
        <dbReference type="PROSITE" id="PS50053"/>
    </source>
</evidence>
<dbReference type="Proteomes" id="UP000799444">
    <property type="component" value="Unassembled WGS sequence"/>
</dbReference>
<dbReference type="InterPro" id="IPR029071">
    <property type="entry name" value="Ubiquitin-like_domsf"/>
</dbReference>
<evidence type="ECO:0000256" key="1">
    <source>
        <dbReference type="SAM" id="MobiDB-lite"/>
    </source>
</evidence>
<accession>A0A9P4QYX5</accession>
<organism evidence="3 4">
    <name type="scientific">Polyplosphaeria fusca</name>
    <dbReference type="NCBI Taxonomy" id="682080"/>
    <lineage>
        <taxon>Eukaryota</taxon>
        <taxon>Fungi</taxon>
        <taxon>Dikarya</taxon>
        <taxon>Ascomycota</taxon>
        <taxon>Pezizomycotina</taxon>
        <taxon>Dothideomycetes</taxon>
        <taxon>Pleosporomycetidae</taxon>
        <taxon>Pleosporales</taxon>
        <taxon>Tetraplosphaeriaceae</taxon>
        <taxon>Polyplosphaeria</taxon>
    </lineage>
</organism>
<feature type="region of interest" description="Disordered" evidence="1">
    <location>
        <begin position="1"/>
        <end position="184"/>
    </location>
</feature>
<protein>
    <recommendedName>
        <fullName evidence="2">Ubiquitin-like domain-containing protein</fullName>
    </recommendedName>
</protein>
<dbReference type="PROSITE" id="PS50053">
    <property type="entry name" value="UBIQUITIN_2"/>
    <property type="match status" value="1"/>
</dbReference>
<dbReference type="OrthoDB" id="3365399at2759"/>
<dbReference type="EMBL" id="ML996157">
    <property type="protein sequence ID" value="KAF2733732.1"/>
    <property type="molecule type" value="Genomic_DNA"/>
</dbReference>
<dbReference type="AlphaFoldDB" id="A0A9P4QYX5"/>
<name>A0A9P4QYX5_9PLEO</name>
<proteinExistence type="predicted"/>
<reference evidence="3" key="1">
    <citation type="journal article" date="2020" name="Stud. Mycol.">
        <title>101 Dothideomycetes genomes: a test case for predicting lifestyles and emergence of pathogens.</title>
        <authorList>
            <person name="Haridas S."/>
            <person name="Albert R."/>
            <person name="Binder M."/>
            <person name="Bloem J."/>
            <person name="Labutti K."/>
            <person name="Salamov A."/>
            <person name="Andreopoulos B."/>
            <person name="Baker S."/>
            <person name="Barry K."/>
            <person name="Bills G."/>
            <person name="Bluhm B."/>
            <person name="Cannon C."/>
            <person name="Castanera R."/>
            <person name="Culley D."/>
            <person name="Daum C."/>
            <person name="Ezra D."/>
            <person name="Gonzalez J."/>
            <person name="Henrissat B."/>
            <person name="Kuo A."/>
            <person name="Liang C."/>
            <person name="Lipzen A."/>
            <person name="Lutzoni F."/>
            <person name="Magnuson J."/>
            <person name="Mondo S."/>
            <person name="Nolan M."/>
            <person name="Ohm R."/>
            <person name="Pangilinan J."/>
            <person name="Park H.-J."/>
            <person name="Ramirez L."/>
            <person name="Alfaro M."/>
            <person name="Sun H."/>
            <person name="Tritt A."/>
            <person name="Yoshinaga Y."/>
            <person name="Zwiers L.-H."/>
            <person name="Turgeon B."/>
            <person name="Goodwin S."/>
            <person name="Spatafora J."/>
            <person name="Crous P."/>
            <person name="Grigoriev I."/>
        </authorList>
    </citation>
    <scope>NUCLEOTIDE SEQUENCE</scope>
    <source>
        <strain evidence="3">CBS 125425</strain>
    </source>
</reference>
<dbReference type="InterPro" id="IPR000626">
    <property type="entry name" value="Ubiquitin-like_dom"/>
</dbReference>
<dbReference type="InterPro" id="IPR022617">
    <property type="entry name" value="Rad60/SUMO-like_dom"/>
</dbReference>
<dbReference type="Gene3D" id="3.10.20.90">
    <property type="entry name" value="Phosphatidylinositol 3-kinase Catalytic Subunit, Chain A, domain 1"/>
    <property type="match status" value="1"/>
</dbReference>
<dbReference type="SUPFAM" id="SSF54236">
    <property type="entry name" value="Ubiquitin-like"/>
    <property type="match status" value="1"/>
</dbReference>
<evidence type="ECO:0000313" key="3">
    <source>
        <dbReference type="EMBL" id="KAF2733732.1"/>
    </source>
</evidence>
<dbReference type="Pfam" id="PF11976">
    <property type="entry name" value="Rad60-SLD"/>
    <property type="match status" value="1"/>
</dbReference>